<proteinExistence type="predicted"/>
<gene>
    <name evidence="1" type="ORF">APZ42_000400</name>
</gene>
<keyword evidence="2" id="KW-1185">Reference proteome</keyword>
<dbReference type="AlphaFoldDB" id="A0A164JPF3"/>
<reference evidence="1 2" key="1">
    <citation type="submission" date="2016-03" db="EMBL/GenBank/DDBJ databases">
        <title>EvidentialGene: Evidence-directed Construction of Genes on Genomes.</title>
        <authorList>
            <person name="Gilbert D.G."/>
            <person name="Choi J.-H."/>
            <person name="Mockaitis K."/>
            <person name="Colbourne J."/>
            <person name="Pfrender M."/>
        </authorList>
    </citation>
    <scope>NUCLEOTIDE SEQUENCE [LARGE SCALE GENOMIC DNA]</scope>
    <source>
        <strain evidence="1 2">Xinb3</strain>
        <tissue evidence="1">Complete organism</tissue>
    </source>
</reference>
<dbReference type="Proteomes" id="UP000076858">
    <property type="component" value="Unassembled WGS sequence"/>
</dbReference>
<evidence type="ECO:0000313" key="2">
    <source>
        <dbReference type="Proteomes" id="UP000076858"/>
    </source>
</evidence>
<sequence length="58" mass="6853">MHEEDKKSVNNMGWEGMKNQSRLTRVPLVIIVKWNGKRCVVQNCRNTSTQKKYTRFAL</sequence>
<organism evidence="1 2">
    <name type="scientific">Daphnia magna</name>
    <dbReference type="NCBI Taxonomy" id="35525"/>
    <lineage>
        <taxon>Eukaryota</taxon>
        <taxon>Metazoa</taxon>
        <taxon>Ecdysozoa</taxon>
        <taxon>Arthropoda</taxon>
        <taxon>Crustacea</taxon>
        <taxon>Branchiopoda</taxon>
        <taxon>Diplostraca</taxon>
        <taxon>Cladocera</taxon>
        <taxon>Anomopoda</taxon>
        <taxon>Daphniidae</taxon>
        <taxon>Daphnia</taxon>
    </lineage>
</organism>
<dbReference type="EMBL" id="LRGB01004159">
    <property type="protein sequence ID" value="KZS02529.1"/>
    <property type="molecule type" value="Genomic_DNA"/>
</dbReference>
<protein>
    <submittedName>
        <fullName evidence="1">Uncharacterized protein</fullName>
    </submittedName>
</protein>
<evidence type="ECO:0000313" key="1">
    <source>
        <dbReference type="EMBL" id="KZS02529.1"/>
    </source>
</evidence>
<comment type="caution">
    <text evidence="1">The sequence shown here is derived from an EMBL/GenBank/DDBJ whole genome shotgun (WGS) entry which is preliminary data.</text>
</comment>
<accession>A0A164JPF3</accession>
<name>A0A164JPF3_9CRUS</name>